<dbReference type="GO" id="GO:0003779">
    <property type="term" value="F:actin binding"/>
    <property type="evidence" value="ECO:0007669"/>
    <property type="project" value="TreeGrafter"/>
</dbReference>
<accession>A0A8C5TW70</accession>
<evidence type="ECO:0000313" key="2">
    <source>
        <dbReference type="Proteomes" id="UP000694560"/>
    </source>
</evidence>
<dbReference type="OrthoDB" id="9217727at2759"/>
<dbReference type="GO" id="GO:0032233">
    <property type="term" value="P:positive regulation of actin filament bundle assembly"/>
    <property type="evidence" value="ECO:0007669"/>
    <property type="project" value="TreeGrafter"/>
</dbReference>
<reference evidence="1" key="2">
    <citation type="submission" date="2025-09" db="UniProtKB">
        <authorList>
            <consortium name="Ensembl"/>
        </authorList>
    </citation>
    <scope>IDENTIFICATION</scope>
</reference>
<dbReference type="Gene3D" id="3.30.450.30">
    <property type="entry name" value="Dynein light chain 2a, cytoplasmic"/>
    <property type="match status" value="1"/>
</dbReference>
<dbReference type="PANTHER" id="PTHR13936">
    <property type="entry name" value="PROFILIN"/>
    <property type="match status" value="1"/>
</dbReference>
<dbReference type="Ensembl" id="ENSMCST00000013704.1">
    <property type="protein sequence ID" value="ENSMCSP00000013353.1"/>
    <property type="gene ID" value="ENSMCSG00000009475.1"/>
</dbReference>
<dbReference type="AlphaFoldDB" id="A0A8C5TW70"/>
<protein>
    <submittedName>
        <fullName evidence="1">Uncharacterized protein</fullName>
    </submittedName>
</protein>
<dbReference type="GO" id="GO:0030833">
    <property type="term" value="P:regulation of actin filament polymerization"/>
    <property type="evidence" value="ECO:0007669"/>
    <property type="project" value="TreeGrafter"/>
</dbReference>
<keyword evidence="2" id="KW-1185">Reference proteome</keyword>
<dbReference type="InterPro" id="IPR036140">
    <property type="entry name" value="PFN_sf"/>
</dbReference>
<sequence>MHVSNQARRVPHSHLNTHLITGQDWEMFLLVGIIIGCKKCSEICDNLLKDEDNMLDVRNKGSDSRSIPIGMTPQTLIFLMGKKGVHKRTACYLLPSTSLETPSYASLLRELGFFLR</sequence>
<dbReference type="GO" id="GO:0005737">
    <property type="term" value="C:cytoplasm"/>
    <property type="evidence" value="ECO:0007669"/>
    <property type="project" value="TreeGrafter"/>
</dbReference>
<proteinExistence type="predicted"/>
<name>A0A8C5TW70_9PASS</name>
<dbReference type="PANTHER" id="PTHR13936:SF2">
    <property type="entry name" value="PROFILIN-3"/>
    <property type="match status" value="1"/>
</dbReference>
<reference evidence="1" key="1">
    <citation type="submission" date="2025-08" db="UniProtKB">
        <authorList>
            <consortium name="Ensembl"/>
        </authorList>
    </citation>
    <scope>IDENTIFICATION</scope>
</reference>
<evidence type="ECO:0000313" key="1">
    <source>
        <dbReference type="Ensembl" id="ENSMCSP00000013353.1"/>
    </source>
</evidence>
<organism evidence="1 2">
    <name type="scientific">Malurus cyaneus samueli</name>
    <dbReference type="NCBI Taxonomy" id="2593467"/>
    <lineage>
        <taxon>Eukaryota</taxon>
        <taxon>Metazoa</taxon>
        <taxon>Chordata</taxon>
        <taxon>Craniata</taxon>
        <taxon>Vertebrata</taxon>
        <taxon>Euteleostomi</taxon>
        <taxon>Archelosauria</taxon>
        <taxon>Archosauria</taxon>
        <taxon>Dinosauria</taxon>
        <taxon>Saurischia</taxon>
        <taxon>Theropoda</taxon>
        <taxon>Coelurosauria</taxon>
        <taxon>Aves</taxon>
        <taxon>Neognathae</taxon>
        <taxon>Neoaves</taxon>
        <taxon>Telluraves</taxon>
        <taxon>Australaves</taxon>
        <taxon>Passeriformes</taxon>
        <taxon>Meliphagoidea</taxon>
        <taxon>Maluridae</taxon>
        <taxon>Malurus</taxon>
    </lineage>
</organism>
<dbReference type="SUPFAM" id="SSF55770">
    <property type="entry name" value="Profilin (actin-binding protein)"/>
    <property type="match status" value="1"/>
</dbReference>
<dbReference type="Proteomes" id="UP000694560">
    <property type="component" value="Unplaced"/>
</dbReference>